<dbReference type="Proteomes" id="UP000015388">
    <property type="component" value="Chromosome"/>
</dbReference>
<protein>
    <submittedName>
        <fullName evidence="3">D-alanyl-D-alanine carboxypeptidase</fullName>
    </submittedName>
</protein>
<dbReference type="NCBIfam" id="TIGR00666">
    <property type="entry name" value="PBP4"/>
    <property type="match status" value="1"/>
</dbReference>
<dbReference type="Pfam" id="PF02113">
    <property type="entry name" value="Peptidase_S13"/>
    <property type="match status" value="2"/>
</dbReference>
<dbReference type="AlphaFoldDB" id="S5TM02"/>
<evidence type="ECO:0000313" key="4">
    <source>
        <dbReference type="Proteomes" id="UP000015388"/>
    </source>
</evidence>
<evidence type="ECO:0000256" key="2">
    <source>
        <dbReference type="ARBA" id="ARBA00022801"/>
    </source>
</evidence>
<dbReference type="SUPFAM" id="SSF56601">
    <property type="entry name" value="beta-lactamase/transpeptidase-like"/>
    <property type="match status" value="1"/>
</dbReference>
<evidence type="ECO:0000256" key="1">
    <source>
        <dbReference type="ARBA" id="ARBA00006096"/>
    </source>
</evidence>
<evidence type="ECO:0000313" key="3">
    <source>
        <dbReference type="EMBL" id="AGS35728.1"/>
    </source>
</evidence>
<dbReference type="PATRIC" id="fig|1224163.3.peg.2276"/>
<proteinExistence type="inferred from homology"/>
<dbReference type="HOGENOM" id="CLU_017692_0_0_11"/>
<reference evidence="3 4" key="1">
    <citation type="submission" date="2012-11" db="EMBL/GenBank/DDBJ databases">
        <title>The complete genome sequence of Corynebacterium maris Coryn-1 (=DSM 45190).</title>
        <authorList>
            <person name="Schaffert L."/>
            <person name="Albersmeier A."/>
            <person name="Kalinowski J."/>
            <person name="Ruckert C."/>
        </authorList>
    </citation>
    <scope>NUCLEOTIDE SEQUENCE [LARGE SCALE GENOMIC DNA]</scope>
    <source>
        <strain evidence="4">Coryn-1</strain>
    </source>
</reference>
<organism evidence="3 4">
    <name type="scientific">Corynebacterium maris DSM 45190</name>
    <dbReference type="NCBI Taxonomy" id="1224163"/>
    <lineage>
        <taxon>Bacteria</taxon>
        <taxon>Bacillati</taxon>
        <taxon>Actinomycetota</taxon>
        <taxon>Actinomycetes</taxon>
        <taxon>Mycobacteriales</taxon>
        <taxon>Corynebacteriaceae</taxon>
        <taxon>Corynebacterium</taxon>
    </lineage>
</organism>
<dbReference type="STRING" id="1224163.B841_11280"/>
<dbReference type="EMBL" id="CP003924">
    <property type="protein sequence ID" value="AGS35728.1"/>
    <property type="molecule type" value="Genomic_DNA"/>
</dbReference>
<name>S5TM02_9CORY</name>
<dbReference type="PANTHER" id="PTHR30023">
    <property type="entry name" value="D-ALANYL-D-ALANINE CARBOXYPEPTIDASE"/>
    <property type="match status" value="1"/>
</dbReference>
<dbReference type="InterPro" id="IPR000667">
    <property type="entry name" value="Peptidase_S13"/>
</dbReference>
<dbReference type="GO" id="GO:0004185">
    <property type="term" value="F:serine-type carboxypeptidase activity"/>
    <property type="evidence" value="ECO:0007669"/>
    <property type="project" value="InterPro"/>
</dbReference>
<comment type="similarity">
    <text evidence="1">Belongs to the peptidase S13 family.</text>
</comment>
<keyword evidence="3" id="KW-0645">Protease</keyword>
<keyword evidence="3" id="KW-0121">Carboxypeptidase</keyword>
<dbReference type="GO" id="GO:0006508">
    <property type="term" value="P:proteolysis"/>
    <property type="evidence" value="ECO:0007669"/>
    <property type="project" value="InterPro"/>
</dbReference>
<dbReference type="KEGG" id="cmd:B841_11280"/>
<keyword evidence="4" id="KW-1185">Reference proteome</keyword>
<dbReference type="eggNOG" id="COG2027">
    <property type="taxonomic scope" value="Bacteria"/>
</dbReference>
<gene>
    <name evidence="3" type="ORF">B841_11280</name>
</gene>
<dbReference type="Gene3D" id="3.40.710.10">
    <property type="entry name" value="DD-peptidase/beta-lactamase superfamily"/>
    <property type="match status" value="2"/>
</dbReference>
<dbReference type="PRINTS" id="PR00922">
    <property type="entry name" value="DADACBPTASE3"/>
</dbReference>
<dbReference type="PANTHER" id="PTHR30023:SF0">
    <property type="entry name" value="PENICILLIN-SENSITIVE CARBOXYPEPTIDASE A"/>
    <property type="match status" value="1"/>
</dbReference>
<dbReference type="InterPro" id="IPR012338">
    <property type="entry name" value="Beta-lactam/transpept-like"/>
</dbReference>
<accession>S5TM02</accession>
<keyword evidence="2" id="KW-0378">Hydrolase</keyword>
<sequence>MTVVLGVTVAGAAVLGVEIHGRYSDLDHGEAYSLADPQRSLLPVTQQSPAPVDDQALAAALDAAADDPVLGVIHGRVTDVTAGETVWDADSATALTPASATKVLTAAAAIHTLPADHTLTTEAVPAADGDTLVLKAAGDVWLDQDDVDDLAAQIADSGQTYAQVAVDVSAWAGESYLDSWDPDNVASGYIAPMEPVMLNGARIGATAGDVPRSPTPARDVAQALADRLGATVVTGVTAPTEATVVASVESPPLRERLEHMVKWSDNVMAEAIGREIAAARGAEASFAGATDATLDALAEQGFDVSGVTLVDNSGLSDRNLIPPALLDDVLVDAATGEELRPLLGTLPVARGVGTLEDRYADLPGRAWVRAKTGTLTGTNALAGTVIGDSGRVYTFALLSNDGGDALAVRRALDEFASVLRTA</sequence>
<dbReference type="GO" id="GO:0000270">
    <property type="term" value="P:peptidoglycan metabolic process"/>
    <property type="evidence" value="ECO:0007669"/>
    <property type="project" value="TreeGrafter"/>
</dbReference>